<dbReference type="InterPro" id="IPR015943">
    <property type="entry name" value="WD40/YVTN_repeat-like_dom_sf"/>
</dbReference>
<dbReference type="PANTHER" id="PTHR30032:SF4">
    <property type="entry name" value="AMIDASE ENHANCER"/>
    <property type="match status" value="1"/>
</dbReference>
<dbReference type="Gene3D" id="2.130.10.10">
    <property type="entry name" value="YVTN repeat-like/Quinoprotein amine dehydrogenase"/>
    <property type="match status" value="2"/>
</dbReference>
<organism evidence="3 4">
    <name type="scientific">Frondihabitans australicus</name>
    <dbReference type="NCBI Taxonomy" id="386892"/>
    <lineage>
        <taxon>Bacteria</taxon>
        <taxon>Bacillati</taxon>
        <taxon>Actinomycetota</taxon>
        <taxon>Actinomycetes</taxon>
        <taxon>Micrococcales</taxon>
        <taxon>Microbacteriaceae</taxon>
        <taxon>Frondihabitans</taxon>
    </lineage>
</organism>
<reference evidence="3 4" key="1">
    <citation type="submission" date="2018-10" db="EMBL/GenBank/DDBJ databases">
        <title>Sequencing the genomes of 1000 actinobacteria strains.</title>
        <authorList>
            <person name="Klenk H.-P."/>
        </authorList>
    </citation>
    <scope>NUCLEOTIDE SEQUENCE [LARGE SCALE GENOMIC DNA]</scope>
    <source>
        <strain evidence="3 4">DSM 17894</strain>
    </source>
</reference>
<evidence type="ECO:0000256" key="2">
    <source>
        <dbReference type="SAM" id="SignalP"/>
    </source>
</evidence>
<dbReference type="SUPFAM" id="SSF50969">
    <property type="entry name" value="YVTN repeat-like/Quinoprotein amine dehydrogenase"/>
    <property type="match status" value="1"/>
</dbReference>
<name>A0A495IGE5_9MICO</name>
<dbReference type="InterPro" id="IPR007253">
    <property type="entry name" value="Cell_wall-bd_2"/>
</dbReference>
<proteinExistence type="predicted"/>
<feature type="signal peptide" evidence="2">
    <location>
        <begin position="1"/>
        <end position="24"/>
    </location>
</feature>
<evidence type="ECO:0000313" key="4">
    <source>
        <dbReference type="Proteomes" id="UP000280008"/>
    </source>
</evidence>
<keyword evidence="4" id="KW-1185">Reference proteome</keyword>
<evidence type="ECO:0000256" key="1">
    <source>
        <dbReference type="SAM" id="MobiDB-lite"/>
    </source>
</evidence>
<comment type="caution">
    <text evidence="3">The sequence shown here is derived from an EMBL/GenBank/DDBJ whole genome shotgun (WGS) entry which is preliminary data.</text>
</comment>
<dbReference type="EMBL" id="RBKS01000001">
    <property type="protein sequence ID" value="RKR75077.1"/>
    <property type="molecule type" value="Genomic_DNA"/>
</dbReference>
<dbReference type="AlphaFoldDB" id="A0A495IGE5"/>
<accession>A0A495IGE5</accession>
<dbReference type="PANTHER" id="PTHR30032">
    <property type="entry name" value="N-ACETYLMURAMOYL-L-ALANINE AMIDASE-RELATED"/>
    <property type="match status" value="1"/>
</dbReference>
<dbReference type="Gene3D" id="3.40.50.12090">
    <property type="match status" value="2"/>
</dbReference>
<evidence type="ECO:0000313" key="3">
    <source>
        <dbReference type="EMBL" id="RKR75077.1"/>
    </source>
</evidence>
<feature type="region of interest" description="Disordered" evidence="1">
    <location>
        <begin position="23"/>
        <end position="44"/>
    </location>
</feature>
<dbReference type="Pfam" id="PF04122">
    <property type="entry name" value="CW_binding_2"/>
    <property type="match status" value="3"/>
</dbReference>
<sequence>MAAGAAALLLVAGVTALGAAPASAAPAPAAPTSSAETSTTYPTASRHALPIEPTQLLASHDGSVIYAPTGTTRLLVIDPKTIEVIRTITLPDVVSTLRLTSTGHLVGLAGSGTAADPETVVDVDPSTGVSTTTALPTGAAHNGLAVTPDGSTAAAATLSEDATTKAYTFEVTILHPASGAVITTRSVSAAVNPNGMTLSVDGSTLYGAARFMPGEASGDSALLAMDSTSGAVTATAALSGIVPSNVLVSPDGSRVFVSSLNESNNLSEVGVFTAPGLRPVSTITLRDTQEDVLQETGDGSRIIASGGYDVTSIDPTTLATSTIGGIAEGVVPIPGSSKVYFGNPPRINDPDPYAVDWSSFGEVEDAAAGKTVSMYHPGADGFLADEAVIVGDHDLYFPGPSATSGQGDIDHLDLNEGYSQVAVSRHAGPDRYTTAVDVAEYAALDANSRRTSTLFLVSGEEYPDALSAGPVASHEGGQVLLTTKTTLPNAVISYITHFIPHKIVIVGSTASISQHVADEAKTLTHGHIPVERVAGADRYATSRALVTDFFGSRLKHVWIATGRDFPDALATVSAASFKNEPLILVDGSRSTLDSTTAAYLRHEGVTSITVVGSESSVSTGVAQGLASIAPVARISGSDRYETSKAGNDSVFPRATTATAVLTTGEGWADALAGDQLAAPLHSPMELVPPTCLPDDFAEQLSAHPGVNVHLLGGTPSLSTEIANFAAC</sequence>
<protein>
    <submittedName>
        <fullName evidence="3">Putative cell wall-binding protein</fullName>
    </submittedName>
</protein>
<gene>
    <name evidence="3" type="ORF">C8E83_2214</name>
</gene>
<keyword evidence="2" id="KW-0732">Signal</keyword>
<dbReference type="Proteomes" id="UP000280008">
    <property type="component" value="Unassembled WGS sequence"/>
</dbReference>
<feature type="chain" id="PRO_5019856015" evidence="2">
    <location>
        <begin position="25"/>
        <end position="727"/>
    </location>
</feature>
<dbReference type="GO" id="GO:0030288">
    <property type="term" value="C:outer membrane-bounded periplasmic space"/>
    <property type="evidence" value="ECO:0007669"/>
    <property type="project" value="TreeGrafter"/>
</dbReference>
<dbReference type="InterPro" id="IPR051922">
    <property type="entry name" value="Bact_Sporulation_Assoc"/>
</dbReference>
<dbReference type="InterPro" id="IPR011044">
    <property type="entry name" value="Quino_amine_DH_bsu"/>
</dbReference>